<protein>
    <submittedName>
        <fullName evidence="1">Uncharacterized protein</fullName>
    </submittedName>
</protein>
<sequence length="124" mass="14464">MISKERMRNVVKKAIQQLPTTVKVKRKQVDQYHQETGEYDDIATLTGVLYKNDTSNSLFFNMGTNNFTQEPNSVYFLCDWSEDSIKVKPLDILETQNQDIQQSFEVQDPGANMEIYFNMQLKEV</sequence>
<dbReference type="EMBL" id="PVXP01000034">
    <property type="protein sequence ID" value="PRR84746.1"/>
    <property type="molecule type" value="Genomic_DNA"/>
</dbReference>
<dbReference type="OrthoDB" id="1753049at2"/>
<dbReference type="AlphaFoldDB" id="A0A2T0BLH6"/>
<gene>
    <name evidence="1" type="ORF">CLLU_22850</name>
</gene>
<dbReference type="RefSeq" id="WP_106009909.1">
    <property type="nucleotide sequence ID" value="NZ_PVXP01000034.1"/>
</dbReference>
<dbReference type="Proteomes" id="UP000237798">
    <property type="component" value="Unassembled WGS sequence"/>
</dbReference>
<comment type="caution">
    <text evidence="1">The sequence shown here is derived from an EMBL/GenBank/DDBJ whole genome shotgun (WGS) entry which is preliminary data.</text>
</comment>
<keyword evidence="2" id="KW-1185">Reference proteome</keyword>
<name>A0A2T0BLH6_9CLOT</name>
<proteinExistence type="predicted"/>
<reference evidence="1 2" key="1">
    <citation type="submission" date="2018-03" db="EMBL/GenBank/DDBJ databases">
        <title>Genome sequence of Clostridium luticellarii DSM 29923.</title>
        <authorList>
            <person name="Poehlein A."/>
            <person name="Daniel R."/>
        </authorList>
    </citation>
    <scope>NUCLEOTIDE SEQUENCE [LARGE SCALE GENOMIC DNA]</scope>
    <source>
        <strain evidence="1 2">DSM 29923</strain>
    </source>
</reference>
<evidence type="ECO:0000313" key="2">
    <source>
        <dbReference type="Proteomes" id="UP000237798"/>
    </source>
</evidence>
<organism evidence="1 2">
    <name type="scientific">Clostridium luticellarii</name>
    <dbReference type="NCBI Taxonomy" id="1691940"/>
    <lineage>
        <taxon>Bacteria</taxon>
        <taxon>Bacillati</taxon>
        <taxon>Bacillota</taxon>
        <taxon>Clostridia</taxon>
        <taxon>Eubacteriales</taxon>
        <taxon>Clostridiaceae</taxon>
        <taxon>Clostridium</taxon>
    </lineage>
</organism>
<evidence type="ECO:0000313" key="1">
    <source>
        <dbReference type="EMBL" id="PRR84746.1"/>
    </source>
</evidence>
<accession>A0A2T0BLH6</accession>